<dbReference type="InterPro" id="IPR029055">
    <property type="entry name" value="Ntn_hydrolases_N"/>
</dbReference>
<dbReference type="Pfam" id="PF00310">
    <property type="entry name" value="GATase_2"/>
    <property type="match status" value="1"/>
</dbReference>
<dbReference type="InterPro" id="IPR017932">
    <property type="entry name" value="GATase_2_dom"/>
</dbReference>
<dbReference type="PANTHER" id="PTHR11938:SF148">
    <property type="entry name" value="GLUTAMATE SYNTHASE [NADPH] LARGE CHAIN"/>
    <property type="match status" value="1"/>
</dbReference>
<dbReference type="RefSeq" id="WP_354695988.1">
    <property type="nucleotide sequence ID" value="NZ_JAZHOG010000009.1"/>
</dbReference>
<keyword evidence="11" id="KW-0411">Iron-sulfur</keyword>
<sequence length="1505" mass="165515">MKHDQPPFPAPVQEAVLHDAIRDFHDSCGFALLAHMDGQKSHWLVQTTLQSLARLTHRGAVAADGKSGDGCGIMLQFPEPFLRDVANECGFRLSDRFGAGLVFFSPDDALIERGKRILTDHLSRVALTVVGWREVPTRPEFVGEQALESMPAIYQVFVNAPPGWTEHDIERQLFVARRFAFDEHGKLPDPDPLYYVCSLSALTMVYKGLVQAEHLADFYPDLTDPRMTSAIGICHQRFSTNTLPRWNYAQPFRYLAHNGEINSVNSNRDWANARTGILHSPLLPSLERLSHLVNETGSDSSSLDNLLELFMAGGMDLFRAMRLLMPPAVREDMDPDLKAFLMFNSMHQEPWDGPAGVVSTNGTVASCNLDRNGLRPARYSITHDGVFTVASETGVWDCPPERVKRRGRLGPGEMIAVDTQTGRLWKAGAIDDQLKARHAYSEWLAENVVRVWNNDEQERKAALKFMRESSGLLPTFRKLFGLSDEELETVINPMALEAQEPIGSMGDDTPMAVLSTRDRSIYDYFRQSFAQVTNPPIDPLRESAVMSLETSIGHEHNVFHETASHAHRVVLPWPVLNYVKYQTLLGLDQRHYRNMRFSLNYNPAEHDLRGAILALVDACLQAVESGATILVLTDRDISRDHLTIPAPLAVGAVHQALMRAHERTRANIIIETGSARDPHQYAVLLGLGATAIYPYLAFQSINEQLESGAVEGDPIQLRKNYRRGIRKGLLKVLSKMGICTMSSYRGSQLFEAVGLSREVVDLCCPKVKSKIAGAGFEELEADLKRVHERAWDEQARPVRDGIYRFMHGGEAHAYNPDVVMNLQQAVASGKWSDYRLYADAVNNRPVLALRDLLALKPAQAPIEIDEVEPEADLFPRFDSAGMSIGALSPEAHESLAIAMNRLGGRSNSGEGGEDAARYGNERNSRIKQVASGRFGVHAHYLVNADVLQIKVAQGAKPGEGGQLPGHKVTAEIAALRCSTPGVTLISPPPHHDIYSIEDLAQLIFDLKMVNPEALISVKLVSSSGVGTIAVGVAKAYADLITIAGYDGGTGASPLSSVKYAGVPWELGLAETHQALVENGLRHKIRLQVDGGLKTGLDVVKGAILGAESFGFGTGPMVALGCKYLRICHLNNCATGIATQDKRLRDEHFHGLPERVMNYFGFLARDVREILAQLGVRRFTDIIGRSDLLEQLEGFTPKQRKLDLSPILGAAAVRREKPVYCTEPRNLPFDLGQKNLEVCEAAETALEQGSTWSGEFTIQNFDRSVGAMLAGRVARRHGRAGLPENTLDVQLEGTAGQSFGAWNMPGMTLHLKGDANDYVGKGMSGGRIVLCSTDTNRQRARRNVICGNACLYGATGGELFAHGQAGERFAVRNSGADAVVEGTGHHACEYMTGGTVVILGPVGPNLAAGMTGGELFVLDRNREVEGLLNPEFVEATPLEEQRFDAPRRRLRALITAHVRHTGSEWGRKVLDEFELMLPHWVYILPKNLQASNEISQQDVPLRLVKA</sequence>
<dbReference type="GO" id="GO:0051538">
    <property type="term" value="F:3 iron, 4 sulfur cluster binding"/>
    <property type="evidence" value="ECO:0007669"/>
    <property type="project" value="UniProtKB-KW"/>
</dbReference>
<dbReference type="InterPro" id="IPR013785">
    <property type="entry name" value="Aldolase_TIM"/>
</dbReference>
<dbReference type="GO" id="GO:0004355">
    <property type="term" value="F:glutamate synthase (NADPH) activity"/>
    <property type="evidence" value="ECO:0007669"/>
    <property type="project" value="UniProtKB-EC"/>
</dbReference>
<dbReference type="Gene3D" id="3.20.20.70">
    <property type="entry name" value="Aldolase class I"/>
    <property type="match status" value="2"/>
</dbReference>
<dbReference type="Proteomes" id="UP001359886">
    <property type="component" value="Unassembled WGS sequence"/>
</dbReference>
<dbReference type="Gene3D" id="3.60.20.10">
    <property type="entry name" value="Glutamine Phosphoribosylpyrophosphate, subunit 1, domain 1"/>
    <property type="match status" value="1"/>
</dbReference>
<keyword evidence="6" id="KW-0288">FMN</keyword>
<dbReference type="Gene3D" id="2.160.20.60">
    <property type="entry name" value="Glutamate synthase, alpha subunit, C-terminal domain"/>
    <property type="match status" value="1"/>
</dbReference>
<dbReference type="InterPro" id="IPR002489">
    <property type="entry name" value="Glu_synth_asu_C"/>
</dbReference>
<keyword evidence="12" id="KW-0314">Glutamate biosynthesis</keyword>
<comment type="cofactor">
    <cofactor evidence="2">
        <name>[3Fe-4S] cluster</name>
        <dbReference type="ChEBI" id="CHEBI:21137"/>
    </cofactor>
</comment>
<dbReference type="PROSITE" id="PS51278">
    <property type="entry name" value="GATASE_TYPE_2"/>
    <property type="match status" value="1"/>
</dbReference>
<feature type="domain" description="Glutamine amidotransferase type-2" evidence="15">
    <location>
        <begin position="28"/>
        <end position="420"/>
    </location>
</feature>
<keyword evidence="5" id="KW-0285">Flavoprotein</keyword>
<evidence type="ECO:0000259" key="15">
    <source>
        <dbReference type="PROSITE" id="PS51278"/>
    </source>
</evidence>
<keyword evidence="17" id="KW-1185">Reference proteome</keyword>
<dbReference type="Pfam" id="PF01645">
    <property type="entry name" value="Glu_synthase"/>
    <property type="match status" value="1"/>
</dbReference>
<reference evidence="16 17" key="1">
    <citation type="submission" date="2024-02" db="EMBL/GenBank/DDBJ databases">
        <title>A novel Wenzhouxiangellaceae bacterium, isolated from coastal sediments.</title>
        <authorList>
            <person name="Du Z.-J."/>
            <person name="Ye Y.-Q."/>
            <person name="Zhang X.-Y."/>
        </authorList>
    </citation>
    <scope>NUCLEOTIDE SEQUENCE [LARGE SCALE GENOMIC DNA]</scope>
    <source>
        <strain evidence="16 17">CH-27</strain>
    </source>
</reference>
<dbReference type="Pfam" id="PF04898">
    <property type="entry name" value="Glu_syn_central"/>
    <property type="match status" value="1"/>
</dbReference>
<evidence type="ECO:0000256" key="3">
    <source>
        <dbReference type="ARBA" id="ARBA00009716"/>
    </source>
</evidence>
<proteinExistence type="inferred from homology"/>
<dbReference type="SUPFAM" id="SSF69336">
    <property type="entry name" value="Alpha subunit of glutamate synthase, C-terminal domain"/>
    <property type="match status" value="1"/>
</dbReference>
<dbReference type="NCBIfam" id="NF008730">
    <property type="entry name" value="PRK11750.1"/>
    <property type="match status" value="1"/>
</dbReference>
<dbReference type="GO" id="GO:0006537">
    <property type="term" value="P:glutamate biosynthetic process"/>
    <property type="evidence" value="ECO:0007669"/>
    <property type="project" value="UniProtKB-KW"/>
</dbReference>
<comment type="similarity">
    <text evidence="3">Belongs to the glutamate synthase family.</text>
</comment>
<comment type="caution">
    <text evidence="16">The sequence shown here is derived from an EMBL/GenBank/DDBJ whole genome shotgun (WGS) entry which is preliminary data.</text>
</comment>
<name>A0AAW9RIJ0_9GAMM</name>
<dbReference type="GO" id="GO:0019676">
    <property type="term" value="P:ammonia assimilation cycle"/>
    <property type="evidence" value="ECO:0007669"/>
    <property type="project" value="TreeGrafter"/>
</dbReference>
<dbReference type="EMBL" id="JAZHOG010000009">
    <property type="protein sequence ID" value="MEJ8568665.1"/>
    <property type="molecule type" value="Genomic_DNA"/>
</dbReference>
<dbReference type="SUPFAM" id="SSF56235">
    <property type="entry name" value="N-terminal nucleophile aminohydrolases (Ntn hydrolases)"/>
    <property type="match status" value="1"/>
</dbReference>
<evidence type="ECO:0000256" key="11">
    <source>
        <dbReference type="ARBA" id="ARBA00023014"/>
    </source>
</evidence>
<organism evidence="16 17">
    <name type="scientific">Elongatibacter sediminis</name>
    <dbReference type="NCBI Taxonomy" id="3119006"/>
    <lineage>
        <taxon>Bacteria</taxon>
        <taxon>Pseudomonadati</taxon>
        <taxon>Pseudomonadota</taxon>
        <taxon>Gammaproteobacteria</taxon>
        <taxon>Chromatiales</taxon>
        <taxon>Wenzhouxiangellaceae</taxon>
        <taxon>Elongatibacter</taxon>
    </lineage>
</organism>
<dbReference type="InterPro" id="IPR050711">
    <property type="entry name" value="ET-N_metabolism_enzyme"/>
</dbReference>
<dbReference type="SUPFAM" id="SSF51395">
    <property type="entry name" value="FMN-linked oxidoreductases"/>
    <property type="match status" value="1"/>
</dbReference>
<evidence type="ECO:0000256" key="9">
    <source>
        <dbReference type="ARBA" id="ARBA00023002"/>
    </source>
</evidence>
<evidence type="ECO:0000256" key="6">
    <source>
        <dbReference type="ARBA" id="ARBA00022643"/>
    </source>
</evidence>
<dbReference type="GO" id="GO:0046872">
    <property type="term" value="F:metal ion binding"/>
    <property type="evidence" value="ECO:0007669"/>
    <property type="project" value="UniProtKB-KW"/>
</dbReference>
<comment type="cofactor">
    <cofactor evidence="1">
        <name>FMN</name>
        <dbReference type="ChEBI" id="CHEBI:58210"/>
    </cofactor>
</comment>
<accession>A0AAW9RIJ0</accession>
<evidence type="ECO:0000313" key="17">
    <source>
        <dbReference type="Proteomes" id="UP001359886"/>
    </source>
</evidence>
<gene>
    <name evidence="16" type="primary">gltB</name>
    <name evidence="16" type="ORF">V3330_13615</name>
</gene>
<evidence type="ECO:0000313" key="16">
    <source>
        <dbReference type="EMBL" id="MEJ8568665.1"/>
    </source>
</evidence>
<dbReference type="CDD" id="cd02808">
    <property type="entry name" value="GltS_FMN"/>
    <property type="match status" value="1"/>
</dbReference>
<evidence type="ECO:0000256" key="4">
    <source>
        <dbReference type="ARBA" id="ARBA00022605"/>
    </source>
</evidence>
<evidence type="ECO:0000256" key="2">
    <source>
        <dbReference type="ARBA" id="ARBA00001927"/>
    </source>
</evidence>
<evidence type="ECO:0000256" key="14">
    <source>
        <dbReference type="ARBA" id="ARBA00029440"/>
    </source>
</evidence>
<dbReference type="InterPro" id="IPR006982">
    <property type="entry name" value="Glu_synth_centr_N"/>
</dbReference>
<keyword evidence="4" id="KW-0028">Amino-acid biosynthesis</keyword>
<dbReference type="PANTHER" id="PTHR11938">
    <property type="entry name" value="FAD NADPH DEHYDROGENASE/OXIDOREDUCTASE"/>
    <property type="match status" value="1"/>
</dbReference>
<evidence type="ECO:0000256" key="12">
    <source>
        <dbReference type="ARBA" id="ARBA00023164"/>
    </source>
</evidence>
<evidence type="ECO:0000256" key="1">
    <source>
        <dbReference type="ARBA" id="ARBA00001917"/>
    </source>
</evidence>
<dbReference type="CDD" id="cd00713">
    <property type="entry name" value="GltS"/>
    <property type="match status" value="1"/>
</dbReference>
<keyword evidence="10" id="KW-0408">Iron</keyword>
<comment type="pathway">
    <text evidence="14">Amino-acid biosynthesis.</text>
</comment>
<keyword evidence="7" id="KW-0479">Metal-binding</keyword>
<keyword evidence="13" id="KW-0003">3Fe-4S</keyword>
<keyword evidence="8" id="KW-0315">Glutamine amidotransferase</keyword>
<protein>
    <submittedName>
        <fullName evidence="16">Glutamate synthase large subunit</fullName>
        <ecNumber evidence="16">1.4.1.13</ecNumber>
    </submittedName>
</protein>
<evidence type="ECO:0000256" key="7">
    <source>
        <dbReference type="ARBA" id="ARBA00022723"/>
    </source>
</evidence>
<dbReference type="InterPro" id="IPR036485">
    <property type="entry name" value="Glu_synth_asu_C_sf"/>
</dbReference>
<dbReference type="EC" id="1.4.1.13" evidence="16"/>
<evidence type="ECO:0000256" key="8">
    <source>
        <dbReference type="ARBA" id="ARBA00022962"/>
    </source>
</evidence>
<keyword evidence="9 16" id="KW-0560">Oxidoreductase</keyword>
<dbReference type="CDD" id="cd00982">
    <property type="entry name" value="gltB_C"/>
    <property type="match status" value="1"/>
</dbReference>
<evidence type="ECO:0000256" key="13">
    <source>
        <dbReference type="ARBA" id="ARBA00023291"/>
    </source>
</evidence>
<evidence type="ECO:0000256" key="5">
    <source>
        <dbReference type="ARBA" id="ARBA00022630"/>
    </source>
</evidence>
<dbReference type="InterPro" id="IPR002932">
    <property type="entry name" value="Glu_synthdom"/>
</dbReference>
<dbReference type="FunFam" id="3.20.20.70:FF:000061">
    <property type="entry name" value="Glutamate synthase large subunit"/>
    <property type="match status" value="1"/>
</dbReference>
<dbReference type="Pfam" id="PF01493">
    <property type="entry name" value="GXGXG"/>
    <property type="match status" value="1"/>
</dbReference>
<evidence type="ECO:0000256" key="10">
    <source>
        <dbReference type="ARBA" id="ARBA00023004"/>
    </source>
</evidence>